<evidence type="ECO:0000259" key="3">
    <source>
        <dbReference type="Pfam" id="PF12704"/>
    </source>
</evidence>
<evidence type="ECO:0000313" key="4">
    <source>
        <dbReference type="EMBL" id="HIQ77965.1"/>
    </source>
</evidence>
<name>A0A9D0ZCS7_9FIRM</name>
<dbReference type="InterPro" id="IPR025857">
    <property type="entry name" value="MacB_PCD"/>
</dbReference>
<sequence length="380" mass="41942">MRSLKRGQIIFLAVLVLLTAATGALIWAYHSTANAMLSQQEAARFRGASELRFSQVSAFFPVDGGTSQQAIYTFRNGIDAPLSEIGVEAPQGGSLWKDAYSATGQISIQGPKGNATAQTIAVGGDWFAFHPLTLRSGTYIYESDLMHDRVVLDETLAWQLFGGFDLAGQEVRIGGQRFIIAGVVAREEDSASQRSYPGGAGLFMHYDTFASLTATSGGGEEQPSAVPSAEISCYELVCAEPLTGYTSSIVTEAFSTATVVQNTGRFSVGRIFDVLSNFGERSMLREAIIYPYWENAARYTEDVLSVLLVAIFLTGLFPAACAAWFVIFNLRRVWLHVRDDWFPGFKDRTEDKITARGRRRLEEKQRRRERRGAHEKVKTK</sequence>
<dbReference type="Proteomes" id="UP000824262">
    <property type="component" value="Unassembled WGS sequence"/>
</dbReference>
<feature type="domain" description="MacB-like periplasmic core" evidence="3">
    <location>
        <begin position="110"/>
        <end position="212"/>
    </location>
</feature>
<keyword evidence="2" id="KW-0472">Membrane</keyword>
<dbReference type="AlphaFoldDB" id="A0A9D0ZCS7"/>
<organism evidence="4 5">
    <name type="scientific">Candidatus Scatomorpha intestinavium</name>
    <dbReference type="NCBI Taxonomy" id="2840922"/>
    <lineage>
        <taxon>Bacteria</taxon>
        <taxon>Bacillati</taxon>
        <taxon>Bacillota</taxon>
        <taxon>Clostridia</taxon>
        <taxon>Eubacteriales</taxon>
        <taxon>Candidatus Scatomorpha</taxon>
    </lineage>
</organism>
<keyword evidence="2" id="KW-0812">Transmembrane</keyword>
<proteinExistence type="predicted"/>
<evidence type="ECO:0000256" key="2">
    <source>
        <dbReference type="SAM" id="Phobius"/>
    </source>
</evidence>
<feature type="transmembrane region" description="Helical" evidence="2">
    <location>
        <begin position="303"/>
        <end position="328"/>
    </location>
</feature>
<reference evidence="4" key="1">
    <citation type="submission" date="2020-10" db="EMBL/GenBank/DDBJ databases">
        <authorList>
            <person name="Gilroy R."/>
        </authorList>
    </citation>
    <scope>NUCLEOTIDE SEQUENCE</scope>
    <source>
        <strain evidence="4">ChiBcolR7-354</strain>
    </source>
</reference>
<feature type="region of interest" description="Disordered" evidence="1">
    <location>
        <begin position="356"/>
        <end position="380"/>
    </location>
</feature>
<evidence type="ECO:0000313" key="5">
    <source>
        <dbReference type="Proteomes" id="UP000824262"/>
    </source>
</evidence>
<keyword evidence="2" id="KW-1133">Transmembrane helix</keyword>
<evidence type="ECO:0000256" key="1">
    <source>
        <dbReference type="SAM" id="MobiDB-lite"/>
    </source>
</evidence>
<dbReference type="Pfam" id="PF12704">
    <property type="entry name" value="MacB_PCD"/>
    <property type="match status" value="1"/>
</dbReference>
<reference evidence="4" key="2">
    <citation type="journal article" date="2021" name="PeerJ">
        <title>Extensive microbial diversity within the chicken gut microbiome revealed by metagenomics and culture.</title>
        <authorList>
            <person name="Gilroy R."/>
            <person name="Ravi A."/>
            <person name="Getino M."/>
            <person name="Pursley I."/>
            <person name="Horton D.L."/>
            <person name="Alikhan N.F."/>
            <person name="Baker D."/>
            <person name="Gharbi K."/>
            <person name="Hall N."/>
            <person name="Watson M."/>
            <person name="Adriaenssens E.M."/>
            <person name="Foster-Nyarko E."/>
            <person name="Jarju S."/>
            <person name="Secka A."/>
            <person name="Antonio M."/>
            <person name="Oren A."/>
            <person name="Chaudhuri R.R."/>
            <person name="La Ragione R."/>
            <person name="Hildebrand F."/>
            <person name="Pallen M.J."/>
        </authorList>
    </citation>
    <scope>NUCLEOTIDE SEQUENCE</scope>
    <source>
        <strain evidence="4">ChiBcolR7-354</strain>
    </source>
</reference>
<accession>A0A9D0ZCS7</accession>
<comment type="caution">
    <text evidence="4">The sequence shown here is derived from an EMBL/GenBank/DDBJ whole genome shotgun (WGS) entry which is preliminary data.</text>
</comment>
<protein>
    <submittedName>
        <fullName evidence="4">ABC transporter permease</fullName>
    </submittedName>
</protein>
<gene>
    <name evidence="4" type="ORF">IAB77_01745</name>
</gene>
<dbReference type="EMBL" id="DVGA01000022">
    <property type="protein sequence ID" value="HIQ77965.1"/>
    <property type="molecule type" value="Genomic_DNA"/>
</dbReference>